<accession>A0A6J4RHV9</accession>
<feature type="compositionally biased region" description="Basic residues" evidence="1">
    <location>
        <begin position="116"/>
        <end position="133"/>
    </location>
</feature>
<dbReference type="GO" id="GO:0004590">
    <property type="term" value="F:orotidine-5'-phosphate decarboxylase activity"/>
    <property type="evidence" value="ECO:0007669"/>
    <property type="project" value="UniProtKB-EC"/>
</dbReference>
<feature type="compositionally biased region" description="Basic residues" evidence="1">
    <location>
        <begin position="141"/>
        <end position="163"/>
    </location>
</feature>
<sequence>GRPRRVRPPEGERRRRGPRPRPGSPAAGDSAPGPAAAPRGPRALPRRPRSRRAVRRGRQASVGVLRAAGARGGGGLRRGAARRARPGSPDDSGREAWGYRSRSRRLRRGPPLRLRRDLRHRQPLHGRGRRLAVSRRGAQARARRRGLRARRYLQPVRRGHPGRLRTAAVRGRRPPGRGAGPERLLRLRGRGRRRGRDPSGPRAAGPRAPAGRPLPLARLRGAERRCGGRAGAARRARRRRARQQQPGHHPRVRGGAGGGLQGGGTGRGPPDARGPNGGGRPGL</sequence>
<dbReference type="EMBL" id="CADCVI010000141">
    <property type="protein sequence ID" value="CAA9473896.1"/>
    <property type="molecule type" value="Genomic_DNA"/>
</dbReference>
<feature type="compositionally biased region" description="Basic residues" evidence="1">
    <location>
        <begin position="186"/>
        <end position="195"/>
    </location>
</feature>
<protein>
    <submittedName>
        <fullName evidence="2">Orotidine 5'-phosphate decarboxylase</fullName>
        <ecNumber evidence="2">4.1.1.23</ecNumber>
    </submittedName>
</protein>
<feature type="compositionally biased region" description="Basic residues" evidence="1">
    <location>
        <begin position="101"/>
        <end position="110"/>
    </location>
</feature>
<evidence type="ECO:0000256" key="1">
    <source>
        <dbReference type="SAM" id="MobiDB-lite"/>
    </source>
</evidence>
<dbReference type="EC" id="4.1.1.23" evidence="2"/>
<feature type="region of interest" description="Disordered" evidence="1">
    <location>
        <begin position="1"/>
        <end position="283"/>
    </location>
</feature>
<feature type="non-terminal residue" evidence="2">
    <location>
        <position position="1"/>
    </location>
</feature>
<keyword evidence="2" id="KW-0456">Lyase</keyword>
<organism evidence="2">
    <name type="scientific">uncultured Rubrobacteraceae bacterium</name>
    <dbReference type="NCBI Taxonomy" id="349277"/>
    <lineage>
        <taxon>Bacteria</taxon>
        <taxon>Bacillati</taxon>
        <taxon>Actinomycetota</taxon>
        <taxon>Rubrobacteria</taxon>
        <taxon>Rubrobacterales</taxon>
        <taxon>Rubrobacteraceae</taxon>
        <taxon>environmental samples</taxon>
    </lineage>
</organism>
<gene>
    <name evidence="2" type="ORF">AVDCRST_MAG25-2249</name>
</gene>
<reference evidence="2" key="1">
    <citation type="submission" date="2020-02" db="EMBL/GenBank/DDBJ databases">
        <authorList>
            <person name="Meier V. D."/>
        </authorList>
    </citation>
    <scope>NUCLEOTIDE SEQUENCE</scope>
    <source>
        <strain evidence="2">AVDCRST_MAG25</strain>
    </source>
</reference>
<proteinExistence type="predicted"/>
<feature type="non-terminal residue" evidence="2">
    <location>
        <position position="283"/>
    </location>
</feature>
<feature type="compositionally biased region" description="Gly residues" evidence="1">
    <location>
        <begin position="254"/>
        <end position="267"/>
    </location>
</feature>
<dbReference type="AlphaFoldDB" id="A0A6J4RHV9"/>
<feature type="compositionally biased region" description="Basic residues" evidence="1">
    <location>
        <begin position="232"/>
        <end position="252"/>
    </location>
</feature>
<name>A0A6J4RHV9_9ACTN</name>
<feature type="compositionally biased region" description="Low complexity" evidence="1">
    <location>
        <begin position="59"/>
        <end position="69"/>
    </location>
</feature>
<feature type="compositionally biased region" description="Low complexity" evidence="1">
    <location>
        <begin position="24"/>
        <end position="43"/>
    </location>
</feature>
<feature type="compositionally biased region" description="Low complexity" evidence="1">
    <location>
        <begin position="198"/>
        <end position="219"/>
    </location>
</feature>
<feature type="compositionally biased region" description="Basic residues" evidence="1">
    <location>
        <begin position="44"/>
        <end position="58"/>
    </location>
</feature>
<evidence type="ECO:0000313" key="2">
    <source>
        <dbReference type="EMBL" id="CAA9473896.1"/>
    </source>
</evidence>